<gene>
    <name evidence="2" type="ORF">ABH38_13960</name>
</gene>
<dbReference type="OrthoDB" id="3432435at2"/>
<name>A0A0I9UI72_9MYCO</name>
<dbReference type="PATRIC" id="fig|29311.18.peg.966"/>
<dbReference type="EMBL" id="LDPR01000011">
    <property type="protein sequence ID" value="KLO36028.1"/>
    <property type="molecule type" value="Genomic_DNA"/>
</dbReference>
<dbReference type="Proteomes" id="UP000036334">
    <property type="component" value="Unassembled WGS sequence"/>
</dbReference>
<keyword evidence="3" id="KW-1185">Reference proteome</keyword>
<organism evidence="2 3">
    <name type="scientific">Mycobacterium haemophilum</name>
    <dbReference type="NCBI Taxonomy" id="29311"/>
    <lineage>
        <taxon>Bacteria</taxon>
        <taxon>Bacillati</taxon>
        <taxon>Actinomycetota</taxon>
        <taxon>Actinomycetes</taxon>
        <taxon>Mycobacteriales</taxon>
        <taxon>Mycobacteriaceae</taxon>
        <taxon>Mycobacterium</taxon>
    </lineage>
</organism>
<evidence type="ECO:0000313" key="3">
    <source>
        <dbReference type="Proteomes" id="UP000036334"/>
    </source>
</evidence>
<dbReference type="AlphaFoldDB" id="A0A0I9UI72"/>
<evidence type="ECO:0000256" key="1">
    <source>
        <dbReference type="SAM" id="MobiDB-lite"/>
    </source>
</evidence>
<protein>
    <submittedName>
        <fullName evidence="2">Uncharacterized protein</fullName>
    </submittedName>
</protein>
<reference evidence="2 3" key="1">
    <citation type="submission" date="2015-05" db="EMBL/GenBank/DDBJ databases">
        <title>Genome sequence of Mycobacterium haemophilum.</title>
        <authorList>
            <person name="Greninger A.L."/>
            <person name="Cunningham G."/>
            <person name="Miller S."/>
        </authorList>
    </citation>
    <scope>NUCLEOTIDE SEQUENCE [LARGE SCALE GENOMIC DNA]</scope>
    <source>
        <strain evidence="3">UC1</strain>
    </source>
</reference>
<proteinExistence type="predicted"/>
<comment type="caution">
    <text evidence="2">The sequence shown here is derived from an EMBL/GenBank/DDBJ whole genome shotgun (WGS) entry which is preliminary data.</text>
</comment>
<feature type="region of interest" description="Disordered" evidence="1">
    <location>
        <begin position="34"/>
        <end position="55"/>
    </location>
</feature>
<evidence type="ECO:0000313" key="2">
    <source>
        <dbReference type="EMBL" id="KLO36028.1"/>
    </source>
</evidence>
<accession>A0A0I9UI72</accession>
<sequence>MRAQLAAHTSWARTADRAGRTANARKAMLDNFEHQVDPDGALPPAERAKRAEHARKAHFKRLALKSAQVRRRRAEGLA</sequence>